<sequence>MAMRSVVRLVQVIGVLALAGLLYAWRHPDSLNRWSARSNAAGATAQEAQGKPATGDTAAVAAAMPAPRSVTGAQAAVARWIGVRYGVAPDAIAPLVAEADILGRKYGLSPNLLIAVMAIESNFHPYIESQAGAQGLMQVMPQVHSGRYEKFGGKSAFVDPMVSLRVGAEILRDCVRLRGGSEAEGLRFYFGGGPSSATYIEKVRAEQQRLNAVARGAHVPTTG</sequence>
<dbReference type="InterPro" id="IPR023346">
    <property type="entry name" value="Lysozyme-like_dom_sf"/>
</dbReference>
<dbReference type="AlphaFoldDB" id="A0A4P7BMT4"/>
<dbReference type="Gene3D" id="1.10.530.10">
    <property type="match status" value="1"/>
</dbReference>
<dbReference type="EMBL" id="BMWW01000003">
    <property type="protein sequence ID" value="GGY86070.1"/>
    <property type="molecule type" value="Genomic_DNA"/>
</dbReference>
<evidence type="ECO:0000259" key="1">
    <source>
        <dbReference type="Pfam" id="PF01464"/>
    </source>
</evidence>
<reference evidence="2" key="1">
    <citation type="journal article" date="2014" name="Int. J. Syst. Evol. Microbiol.">
        <title>Complete genome sequence of Corynebacterium casei LMG S-19264T (=DSM 44701T), isolated from a smear-ripened cheese.</title>
        <authorList>
            <consortium name="US DOE Joint Genome Institute (JGI-PGF)"/>
            <person name="Walter F."/>
            <person name="Albersmeier A."/>
            <person name="Kalinowski J."/>
            <person name="Ruckert C."/>
        </authorList>
    </citation>
    <scope>NUCLEOTIDE SEQUENCE</scope>
    <source>
        <strain evidence="2">KCTC 12344</strain>
    </source>
</reference>
<dbReference type="Pfam" id="PF01464">
    <property type="entry name" value="SLT"/>
    <property type="match status" value="1"/>
</dbReference>
<protein>
    <submittedName>
        <fullName evidence="3">Lytic transglycosylase domain-containing protein</fullName>
    </submittedName>
</protein>
<dbReference type="EMBL" id="CP038026">
    <property type="protein sequence ID" value="QBQ38959.1"/>
    <property type="molecule type" value="Genomic_DNA"/>
</dbReference>
<keyword evidence="4" id="KW-1185">Reference proteome</keyword>
<feature type="domain" description="Transglycosylase SLT" evidence="1">
    <location>
        <begin position="104"/>
        <end position="205"/>
    </location>
</feature>
<organism evidence="2 5">
    <name type="scientific">Pseudoduganella plicata</name>
    <dbReference type="NCBI Taxonomy" id="321984"/>
    <lineage>
        <taxon>Bacteria</taxon>
        <taxon>Pseudomonadati</taxon>
        <taxon>Pseudomonadota</taxon>
        <taxon>Betaproteobacteria</taxon>
        <taxon>Burkholderiales</taxon>
        <taxon>Oxalobacteraceae</taxon>
        <taxon>Telluria group</taxon>
        <taxon>Pseudoduganella</taxon>
    </lineage>
</organism>
<proteinExistence type="predicted"/>
<evidence type="ECO:0000313" key="4">
    <source>
        <dbReference type="Proteomes" id="UP000294359"/>
    </source>
</evidence>
<dbReference type="Proteomes" id="UP000294359">
    <property type="component" value="Chromosome"/>
</dbReference>
<gene>
    <name evidence="3" type="ORF">E1742_24510</name>
    <name evidence="2" type="ORF">GCM10007388_19010</name>
</gene>
<evidence type="ECO:0000313" key="3">
    <source>
        <dbReference type="EMBL" id="QBQ38959.1"/>
    </source>
</evidence>
<accession>A0A4P7BMT4</accession>
<dbReference type="InterPro" id="IPR008258">
    <property type="entry name" value="Transglycosylase_SLT_dom_1"/>
</dbReference>
<name>A0A4P7BMT4_9BURK</name>
<evidence type="ECO:0000313" key="5">
    <source>
        <dbReference type="Proteomes" id="UP000619512"/>
    </source>
</evidence>
<evidence type="ECO:0000313" key="2">
    <source>
        <dbReference type="EMBL" id="GGY86070.1"/>
    </source>
</evidence>
<dbReference type="OrthoDB" id="9815002at2"/>
<dbReference type="SUPFAM" id="SSF53955">
    <property type="entry name" value="Lysozyme-like"/>
    <property type="match status" value="1"/>
</dbReference>
<reference evidence="3 4" key="2">
    <citation type="submission" date="2019-03" db="EMBL/GenBank/DDBJ databases">
        <title>Draft Genome Sequences of Six Type Strains of the Genus Massilia.</title>
        <authorList>
            <person name="Miess H."/>
            <person name="Frediansyhah A."/>
            <person name="Gross H."/>
        </authorList>
    </citation>
    <scope>NUCLEOTIDE SEQUENCE [LARGE SCALE GENOMIC DNA]</scope>
    <source>
        <strain evidence="3 4">DSM 17505</strain>
    </source>
</reference>
<dbReference type="Proteomes" id="UP000619512">
    <property type="component" value="Unassembled WGS sequence"/>
</dbReference>
<reference evidence="2" key="3">
    <citation type="submission" date="2022-12" db="EMBL/GenBank/DDBJ databases">
        <authorList>
            <person name="Sun Q."/>
            <person name="Kim S."/>
        </authorList>
    </citation>
    <scope>NUCLEOTIDE SEQUENCE</scope>
    <source>
        <strain evidence="2">KCTC 12344</strain>
    </source>
</reference>